<accession>A0A8J4ET66</accession>
<feature type="region of interest" description="Disordered" evidence="1">
    <location>
        <begin position="300"/>
        <end position="355"/>
    </location>
</feature>
<feature type="region of interest" description="Disordered" evidence="1">
    <location>
        <begin position="117"/>
        <end position="142"/>
    </location>
</feature>
<dbReference type="AlphaFoldDB" id="A0A8J4ET66"/>
<comment type="caution">
    <text evidence="2">The sequence shown here is derived from an EMBL/GenBank/DDBJ whole genome shotgun (WGS) entry which is preliminary data.</text>
</comment>
<protein>
    <submittedName>
        <fullName evidence="2">Uncharacterized protein</fullName>
    </submittedName>
</protein>
<evidence type="ECO:0000313" key="2">
    <source>
        <dbReference type="EMBL" id="GIL45778.1"/>
    </source>
</evidence>
<feature type="compositionally biased region" description="Basic and acidic residues" evidence="1">
    <location>
        <begin position="277"/>
        <end position="290"/>
    </location>
</feature>
<dbReference type="Proteomes" id="UP000747399">
    <property type="component" value="Unassembled WGS sequence"/>
</dbReference>
<keyword evidence="3" id="KW-1185">Reference proteome</keyword>
<dbReference type="EMBL" id="BNCO01000003">
    <property type="protein sequence ID" value="GIL45778.1"/>
    <property type="molecule type" value="Genomic_DNA"/>
</dbReference>
<organism evidence="2 3">
    <name type="scientific">Volvox africanus</name>
    <dbReference type="NCBI Taxonomy" id="51714"/>
    <lineage>
        <taxon>Eukaryota</taxon>
        <taxon>Viridiplantae</taxon>
        <taxon>Chlorophyta</taxon>
        <taxon>core chlorophytes</taxon>
        <taxon>Chlorophyceae</taxon>
        <taxon>CS clade</taxon>
        <taxon>Chlamydomonadales</taxon>
        <taxon>Volvocaceae</taxon>
        <taxon>Volvox</taxon>
    </lineage>
</organism>
<feature type="region of interest" description="Disordered" evidence="1">
    <location>
        <begin position="276"/>
        <end position="295"/>
    </location>
</feature>
<evidence type="ECO:0000313" key="3">
    <source>
        <dbReference type="Proteomes" id="UP000747399"/>
    </source>
</evidence>
<feature type="compositionally biased region" description="Polar residues" evidence="1">
    <location>
        <begin position="314"/>
        <end position="326"/>
    </location>
</feature>
<proteinExistence type="predicted"/>
<gene>
    <name evidence="2" type="ORF">Vafri_2927</name>
</gene>
<reference evidence="2" key="1">
    <citation type="journal article" date="2021" name="Proc. Natl. Acad. Sci. U.S.A.">
        <title>Three genomes in the algal genus Volvox reveal the fate of a haploid sex-determining region after a transition to homothallism.</title>
        <authorList>
            <person name="Yamamoto K."/>
            <person name="Hamaji T."/>
            <person name="Kawai-Toyooka H."/>
            <person name="Matsuzaki R."/>
            <person name="Takahashi F."/>
            <person name="Nishimura Y."/>
            <person name="Kawachi M."/>
            <person name="Noguchi H."/>
            <person name="Minakuchi Y."/>
            <person name="Umen J.G."/>
            <person name="Toyoda A."/>
            <person name="Nozaki H."/>
        </authorList>
    </citation>
    <scope>NUCLEOTIDE SEQUENCE</scope>
    <source>
        <strain evidence="2">NIES-3780</strain>
    </source>
</reference>
<sequence length="627" mass="70020">MKRSTVADRRRGRSSHLKLLDTVSAREKAEQRRQLQRRVEWRALEYHVFVETTELEKELEARRCKLCDLLRAEAWGLGHANWTERKCSRCWVHHADALARQRHRLMRAPAASQLPLSVTEVTSSRGPPTGTNNVAKDKTSRELSPQHLFADVPPDRVDDVIRALRARDADNLMQLLDESTLLQHFGHRIGHKPAPSHHRLSYLVPPTPEEPCAGYYYHDAVLGSLSSSGRGAVDAAQLSGYESAVEEPATSSVVADAGDGLGATFDPRRPVGQHLLVTERIRPRGDKVGDEEAVESVAAPAPELASHPHHQKSVQRPYTQQHTRTGPQEGEVAELGSEPSFAAEGPSRQEGPAGIATPRALFRGSCAQRSFEPGQGHRGQPRPNRVDRAVRVAGYRPEARPLPSKPRSVPTDEADLEATLREAEHLVVFGRTQKLRSEALFYSHQLRAALADLRLLRRKGRKAAVLHQHGMRLDTRDETGVKRIIREGRREQAPDPIELRRVTDPGSFYVDPPRGAPQWLAHVHPDRPDPARAIDPVAWRPASARVPPPRHTPGLQAAGDWNEYRYDWDLARIRSMPVADYRAVLRKERESRSLHAELKASAQVLSGFSPGHRATFLKSSTSMVVKE</sequence>
<feature type="compositionally biased region" description="Polar residues" evidence="1">
    <location>
        <begin position="117"/>
        <end position="134"/>
    </location>
</feature>
<evidence type="ECO:0000256" key="1">
    <source>
        <dbReference type="SAM" id="MobiDB-lite"/>
    </source>
</evidence>
<name>A0A8J4ET66_9CHLO</name>